<dbReference type="EMBL" id="CP008953">
    <property type="protein sequence ID" value="AIG75078.1"/>
    <property type="molecule type" value="Genomic_DNA"/>
</dbReference>
<organism evidence="2 3">
    <name type="scientific">Amycolatopsis japonica</name>
    <dbReference type="NCBI Taxonomy" id="208439"/>
    <lineage>
        <taxon>Bacteria</taxon>
        <taxon>Bacillati</taxon>
        <taxon>Actinomycetota</taxon>
        <taxon>Actinomycetes</taxon>
        <taxon>Pseudonocardiales</taxon>
        <taxon>Pseudonocardiaceae</taxon>
        <taxon>Amycolatopsis</taxon>
        <taxon>Amycolatopsis japonica group</taxon>
    </lineage>
</organism>
<proteinExistence type="predicted"/>
<dbReference type="eggNOG" id="ENOG5033AGQ">
    <property type="taxonomic scope" value="Bacteria"/>
</dbReference>
<dbReference type="Proteomes" id="UP000028492">
    <property type="component" value="Chromosome"/>
</dbReference>
<feature type="transmembrane region" description="Helical" evidence="1">
    <location>
        <begin position="93"/>
        <end position="114"/>
    </location>
</feature>
<dbReference type="Pfam" id="PF10821">
    <property type="entry name" value="DUF2567"/>
    <property type="match status" value="1"/>
</dbReference>
<keyword evidence="3" id="KW-1185">Reference proteome</keyword>
<gene>
    <name evidence="2" type="ORF">AJAP_10940</name>
</gene>
<dbReference type="KEGG" id="aja:AJAP_10940"/>
<keyword evidence="1" id="KW-1133">Transmembrane helix</keyword>
<protein>
    <submittedName>
        <fullName evidence="2">Conserved putative membrane protein</fullName>
    </submittedName>
</protein>
<feature type="transmembrane region" description="Helical" evidence="1">
    <location>
        <begin position="171"/>
        <end position="190"/>
    </location>
</feature>
<keyword evidence="1" id="KW-0812">Transmembrane</keyword>
<dbReference type="HOGENOM" id="CLU_099848_0_0_11"/>
<reference evidence="2 3" key="1">
    <citation type="journal article" date="2014" name="J. Biotechnol.">
        <title>Complete genome sequence of the actinobacterium Amycolatopsis japonica MG417-CF17(T) (=DSM 44213T) producing (S,S)-N,N'-ethylenediaminedisuccinic acid.</title>
        <authorList>
            <person name="Stegmann E."/>
            <person name="Albersmeier A."/>
            <person name="Spohn M."/>
            <person name="Gert H."/>
            <person name="Weber T."/>
            <person name="Wohlleben W."/>
            <person name="Kalinowski J."/>
            <person name="Ruckert C."/>
        </authorList>
    </citation>
    <scope>NUCLEOTIDE SEQUENCE [LARGE SCALE GENOMIC DNA]</scope>
    <source>
        <strain evidence="3">MG417-CF17 (DSM 44213)</strain>
    </source>
</reference>
<sequence>MGETTGKPAHLSSSVPDPWSVPVLPRPRRPFPKVVVKADLLPAVSVLSTAGLLGFPLAWLWARLAPPQRMRVINDHGGLAPLELESWHRFDDLAVYGFLALGAGLLIGIVTWLLRERRGPVVLIAATGGATLAGWLGTTMGVSFANGRYEIGAAPAVGDVIAKAPQIESPWIMLAAPLMTTLAYTLLTAWNGREDLGRRLG</sequence>
<evidence type="ECO:0000313" key="2">
    <source>
        <dbReference type="EMBL" id="AIG75078.1"/>
    </source>
</evidence>
<evidence type="ECO:0000256" key="1">
    <source>
        <dbReference type="SAM" id="Phobius"/>
    </source>
</evidence>
<keyword evidence="1" id="KW-0472">Membrane</keyword>
<name>A0A075UPZ7_9PSEU</name>
<dbReference type="InterPro" id="IPR021213">
    <property type="entry name" value="DUF2567"/>
</dbReference>
<dbReference type="AlphaFoldDB" id="A0A075UPZ7"/>
<evidence type="ECO:0000313" key="3">
    <source>
        <dbReference type="Proteomes" id="UP000028492"/>
    </source>
</evidence>
<dbReference type="RefSeq" id="WP_038510231.1">
    <property type="nucleotide sequence ID" value="NZ_CP008953.1"/>
</dbReference>
<dbReference type="STRING" id="208439.AJAP_10940"/>
<accession>A0A075UPZ7</accession>
<feature type="transmembrane region" description="Helical" evidence="1">
    <location>
        <begin position="121"/>
        <end position="145"/>
    </location>
</feature>
<feature type="transmembrane region" description="Helical" evidence="1">
    <location>
        <begin position="38"/>
        <end position="62"/>
    </location>
</feature>